<evidence type="ECO:0008006" key="4">
    <source>
        <dbReference type="Google" id="ProtNLM"/>
    </source>
</evidence>
<dbReference type="RefSeq" id="WP_319833591.1">
    <property type="nucleotide sequence ID" value="NZ_CP138858.1"/>
</dbReference>
<reference evidence="2 3" key="1">
    <citation type="submission" date="2023-11" db="EMBL/GenBank/DDBJ databases">
        <title>Coraliomargarita sp. nov., isolated from marine algae.</title>
        <authorList>
            <person name="Lee J.K."/>
            <person name="Baek J.H."/>
            <person name="Kim J.M."/>
            <person name="Choi D.G."/>
            <person name="Jeon C.O."/>
        </authorList>
    </citation>
    <scope>NUCLEOTIDE SEQUENCE [LARGE SCALE GENOMIC DNA]</scope>
    <source>
        <strain evidence="2 3">J2-16</strain>
    </source>
</reference>
<gene>
    <name evidence="2" type="ORF">SH580_03320</name>
</gene>
<keyword evidence="1" id="KW-1133">Transmembrane helix</keyword>
<keyword evidence="1" id="KW-0812">Transmembrane</keyword>
<proteinExistence type="predicted"/>
<keyword evidence="3" id="KW-1185">Reference proteome</keyword>
<feature type="transmembrane region" description="Helical" evidence="1">
    <location>
        <begin position="20"/>
        <end position="43"/>
    </location>
</feature>
<evidence type="ECO:0000313" key="2">
    <source>
        <dbReference type="EMBL" id="WPJ96734.1"/>
    </source>
</evidence>
<evidence type="ECO:0000313" key="3">
    <source>
        <dbReference type="Proteomes" id="UP001324993"/>
    </source>
</evidence>
<dbReference type="EMBL" id="CP138858">
    <property type="protein sequence ID" value="WPJ96734.1"/>
    <property type="molecule type" value="Genomic_DNA"/>
</dbReference>
<evidence type="ECO:0000256" key="1">
    <source>
        <dbReference type="SAM" id="Phobius"/>
    </source>
</evidence>
<name>A0ABZ0RKJ7_9BACT</name>
<protein>
    <recommendedName>
        <fullName evidence="4">Type 4 fimbrial biogenesis protein PilX N-terminal domain-containing protein</fullName>
    </recommendedName>
</protein>
<organism evidence="2 3">
    <name type="scientific">Coraliomargarita algicola</name>
    <dbReference type="NCBI Taxonomy" id="3092156"/>
    <lineage>
        <taxon>Bacteria</taxon>
        <taxon>Pseudomonadati</taxon>
        <taxon>Verrucomicrobiota</taxon>
        <taxon>Opitutia</taxon>
        <taxon>Puniceicoccales</taxon>
        <taxon>Coraliomargaritaceae</taxon>
        <taxon>Coraliomargarita</taxon>
    </lineage>
</organism>
<keyword evidence="1" id="KW-0472">Membrane</keyword>
<sequence>MPDLRPQQNAPSSHSYSGGFALVIALSLMAFILLLLMSLTAVVRVETQSSKIQTEISLARSNALLGLQIAIGDLQKTAGPDQRVSATADLSGRPPLDTQQHWTGVWDVSNQDPFTTHSTPPLLQWLVSGLDTSGAKLQPNSVVNDPVTLIENSIVPENSVIAGRVPLQSVDAVTNGHYAFWIGDEGVKAKINTIDPHHDGNSTESFFSQLSAQRFGIEAISSSESGDDLGALISPLEPLTAHTLKRLQSGQEFSFLHTDLEALQANRIHDITTYSYGLLTDTQNGGLKKDLSLAFEMDLSDFNRYRHFRR</sequence>
<dbReference type="Proteomes" id="UP001324993">
    <property type="component" value="Chromosome"/>
</dbReference>
<accession>A0ABZ0RKJ7</accession>